<dbReference type="SUPFAM" id="SSF53223">
    <property type="entry name" value="Aminoacid dehydrogenase-like, N-terminal domain"/>
    <property type="match status" value="1"/>
</dbReference>
<dbReference type="PRINTS" id="PR00082">
    <property type="entry name" value="GLFDHDRGNASE"/>
</dbReference>
<comment type="caution">
    <text evidence="8">The sequence shown here is derived from an EMBL/GenBank/DDBJ whole genome shotgun (WGS) entry which is preliminary data.</text>
</comment>
<evidence type="ECO:0000256" key="2">
    <source>
        <dbReference type="ARBA" id="ARBA00023002"/>
    </source>
</evidence>
<dbReference type="PANTHER" id="PTHR42722">
    <property type="entry name" value="LEUCINE DEHYDROGENASE"/>
    <property type="match status" value="1"/>
</dbReference>
<accession>A0A5M3XHX9</accession>
<dbReference type="PIRSF" id="PIRSF000188">
    <property type="entry name" value="Phe_leu_dh"/>
    <property type="match status" value="1"/>
</dbReference>
<dbReference type="InterPro" id="IPR006095">
    <property type="entry name" value="Glu/Leu/Phe/Val/Trp_DH"/>
</dbReference>
<organism evidence="8 9">
    <name type="scientific">Acrocarpospora pleiomorpha</name>
    <dbReference type="NCBI Taxonomy" id="90975"/>
    <lineage>
        <taxon>Bacteria</taxon>
        <taxon>Bacillati</taxon>
        <taxon>Actinomycetota</taxon>
        <taxon>Actinomycetes</taxon>
        <taxon>Streptosporangiales</taxon>
        <taxon>Streptosporangiaceae</taxon>
        <taxon>Acrocarpospora</taxon>
    </lineage>
</organism>
<evidence type="ECO:0000313" key="8">
    <source>
        <dbReference type="EMBL" id="GES21105.1"/>
    </source>
</evidence>
<evidence type="ECO:0000256" key="3">
    <source>
        <dbReference type="ARBA" id="ARBA00023027"/>
    </source>
</evidence>
<dbReference type="InterPro" id="IPR046346">
    <property type="entry name" value="Aminoacid_DH-like_N_sf"/>
</dbReference>
<dbReference type="Pfam" id="PF02812">
    <property type="entry name" value="ELFV_dehydrog_N"/>
    <property type="match status" value="1"/>
</dbReference>
<evidence type="ECO:0000313" key="9">
    <source>
        <dbReference type="Proteomes" id="UP000377595"/>
    </source>
</evidence>
<feature type="binding site" evidence="5">
    <location>
        <begin position="184"/>
        <end position="189"/>
    </location>
    <ligand>
        <name>NAD(+)</name>
        <dbReference type="ChEBI" id="CHEBI:57540"/>
    </ligand>
</feature>
<evidence type="ECO:0000256" key="4">
    <source>
        <dbReference type="PIRSR" id="PIRSR000188-1"/>
    </source>
</evidence>
<protein>
    <submittedName>
        <fullName evidence="8">Leucine dehydrogenase</fullName>
    </submittedName>
</protein>
<dbReference type="OrthoDB" id="9803297at2"/>
<dbReference type="GO" id="GO:0016639">
    <property type="term" value="F:oxidoreductase activity, acting on the CH-NH2 group of donors, NAD or NADP as acceptor"/>
    <property type="evidence" value="ECO:0007669"/>
    <property type="project" value="InterPro"/>
</dbReference>
<keyword evidence="2 6" id="KW-0560">Oxidoreductase</keyword>
<reference evidence="8 9" key="1">
    <citation type="submission" date="2019-10" db="EMBL/GenBank/DDBJ databases">
        <title>Whole genome shotgun sequence of Acrocarpospora pleiomorpha NBRC 16267.</title>
        <authorList>
            <person name="Ichikawa N."/>
            <person name="Kimura A."/>
            <person name="Kitahashi Y."/>
            <person name="Komaki H."/>
            <person name="Oguchi A."/>
        </authorList>
    </citation>
    <scope>NUCLEOTIDE SEQUENCE [LARGE SCALE GENOMIC DNA]</scope>
    <source>
        <strain evidence="8 9">NBRC 16267</strain>
    </source>
</reference>
<dbReference type="GO" id="GO:0006520">
    <property type="term" value="P:amino acid metabolic process"/>
    <property type="evidence" value="ECO:0007669"/>
    <property type="project" value="InterPro"/>
</dbReference>
<keyword evidence="9" id="KW-1185">Reference proteome</keyword>
<dbReference type="SUPFAM" id="SSF51735">
    <property type="entry name" value="NAD(P)-binding Rossmann-fold domains"/>
    <property type="match status" value="1"/>
</dbReference>
<gene>
    <name evidence="8" type="primary">ldh</name>
    <name evidence="8" type="ORF">Aple_040010</name>
</gene>
<dbReference type="InterPro" id="IPR016211">
    <property type="entry name" value="Glu/Phe/Leu/Val/Trp_DH_bac/arc"/>
</dbReference>
<dbReference type="PANTHER" id="PTHR42722:SF1">
    <property type="entry name" value="VALINE DEHYDROGENASE"/>
    <property type="match status" value="1"/>
</dbReference>
<sequence>MQDSTVDTAFDHERVVLHHGRRSGLPVIAAVHSTTLGNAVGGARLWTYPHWRDGLTDALRLSAAMSLKNAAAGLAHGGGKAVIALPPGTVLSAERREAVLRDLGDLVDSLGGAFIVGEDVGMHAEDMLIVREQTPWADCLPTSVGGIGEPAEPTSVGVYAAIEATARQVFGTADLNGRRACVVGLGQVGQRLARRLAAAGAKLTVSDIDPARQAIAGELGADWTEPGQALFTETDLLVPAALGGILTPDTVPRLRCAAIVGPANNQLSDDAVADTLAERGVLWAPDFIVNAGGVIYGVEVSLDGISPEAALSDVRRIGDRLASVFTRAERDGVTPLATALADAIARLTDPTGNGAHAFPP</sequence>
<dbReference type="AlphaFoldDB" id="A0A5M3XHX9"/>
<proteinExistence type="inferred from homology"/>
<dbReference type="Gene3D" id="3.40.50.720">
    <property type="entry name" value="NAD(P)-binding Rossmann-like Domain"/>
    <property type="match status" value="1"/>
</dbReference>
<name>A0A5M3XHX9_9ACTN</name>
<evidence type="ECO:0000259" key="7">
    <source>
        <dbReference type="SMART" id="SM00839"/>
    </source>
</evidence>
<feature type="domain" description="Glutamate/phenylalanine/leucine/valine/L-tryptophan dehydrogenase C-terminal" evidence="7">
    <location>
        <begin position="148"/>
        <end position="354"/>
    </location>
</feature>
<dbReference type="InterPro" id="IPR036291">
    <property type="entry name" value="NAD(P)-bd_dom_sf"/>
</dbReference>
<dbReference type="EMBL" id="BLAF01000021">
    <property type="protein sequence ID" value="GES21105.1"/>
    <property type="molecule type" value="Genomic_DNA"/>
</dbReference>
<dbReference type="Pfam" id="PF00208">
    <property type="entry name" value="ELFV_dehydrog"/>
    <property type="match status" value="1"/>
</dbReference>
<dbReference type="Proteomes" id="UP000377595">
    <property type="component" value="Unassembled WGS sequence"/>
</dbReference>
<comment type="similarity">
    <text evidence="1 6">Belongs to the Glu/Leu/Phe/Val dehydrogenases family.</text>
</comment>
<keyword evidence="3 5" id="KW-0520">NAD</keyword>
<evidence type="ECO:0000256" key="6">
    <source>
        <dbReference type="RuleBase" id="RU004417"/>
    </source>
</evidence>
<dbReference type="Gene3D" id="3.40.50.10860">
    <property type="entry name" value="Leucine Dehydrogenase, chain A, domain 1"/>
    <property type="match status" value="1"/>
</dbReference>
<dbReference type="InterPro" id="IPR006097">
    <property type="entry name" value="Glu/Leu/Phe/Val/Trp_DH_dimer"/>
</dbReference>
<dbReference type="InterPro" id="IPR006096">
    <property type="entry name" value="Glu/Leu/Phe/Val/Trp_DH_C"/>
</dbReference>
<dbReference type="CDD" id="cd01075">
    <property type="entry name" value="NAD_bind_Leu_Phe_Val_DH"/>
    <property type="match status" value="1"/>
</dbReference>
<dbReference type="SMART" id="SM00839">
    <property type="entry name" value="ELFV_dehydrog"/>
    <property type="match status" value="1"/>
</dbReference>
<evidence type="ECO:0000256" key="1">
    <source>
        <dbReference type="ARBA" id="ARBA00006382"/>
    </source>
</evidence>
<keyword evidence="5" id="KW-0547">Nucleotide-binding</keyword>
<dbReference type="RefSeq" id="WP_155346119.1">
    <property type="nucleotide sequence ID" value="NZ_BAAAHM010000003.1"/>
</dbReference>
<dbReference type="GO" id="GO:0000166">
    <property type="term" value="F:nucleotide binding"/>
    <property type="evidence" value="ECO:0007669"/>
    <property type="project" value="UniProtKB-KW"/>
</dbReference>
<evidence type="ECO:0000256" key="5">
    <source>
        <dbReference type="PIRSR" id="PIRSR000188-2"/>
    </source>
</evidence>
<feature type="active site" description="Proton donor/acceptor" evidence="4">
    <location>
        <position position="80"/>
    </location>
</feature>